<dbReference type="AlphaFoldDB" id="W8L4P0"/>
<organism evidence="1 2">
    <name type="scientific">Ectothiorhodospira haloalkaliphila</name>
    <dbReference type="NCBI Taxonomy" id="421628"/>
    <lineage>
        <taxon>Bacteria</taxon>
        <taxon>Pseudomonadati</taxon>
        <taxon>Pseudomonadota</taxon>
        <taxon>Gammaproteobacteria</taxon>
        <taxon>Chromatiales</taxon>
        <taxon>Ectothiorhodospiraceae</taxon>
        <taxon>Ectothiorhodospira</taxon>
    </lineage>
</organism>
<evidence type="ECO:0000313" key="2">
    <source>
        <dbReference type="Proteomes" id="UP000019442"/>
    </source>
</evidence>
<dbReference type="Proteomes" id="UP000019442">
    <property type="component" value="Chromosome"/>
</dbReference>
<name>W8L4P0_9GAMM</name>
<proteinExistence type="predicted"/>
<protein>
    <recommendedName>
        <fullName evidence="3">Phosphodiesterase</fullName>
    </recommendedName>
</protein>
<dbReference type="KEGG" id="hhc:M911_06585"/>
<reference evidence="1 2" key="1">
    <citation type="journal article" date="2014" name="J Genomics">
        <title>Draft Genome Sequence of the Extremely Halophilic Phototrophic Purple Sulfur Bacterium Halorhodospira halochloris.</title>
        <authorList>
            <person name="Singh K.S."/>
            <person name="Kirksey J."/>
            <person name="Hoff W.D."/>
            <person name="Deole R."/>
        </authorList>
    </citation>
    <scope>NUCLEOTIDE SEQUENCE [LARGE SCALE GENOMIC DNA]</scope>
    <source>
        <strain evidence="1 2">A</strain>
    </source>
</reference>
<dbReference type="EMBL" id="CP007268">
    <property type="protein sequence ID" value="AHK78880.1"/>
    <property type="molecule type" value="Genomic_DNA"/>
</dbReference>
<dbReference type="PATRIC" id="fig|1354791.3.peg.1778"/>
<evidence type="ECO:0008006" key="3">
    <source>
        <dbReference type="Google" id="ProtNLM"/>
    </source>
</evidence>
<reference evidence="2" key="2">
    <citation type="submission" date="2014-02" db="EMBL/GenBank/DDBJ databases">
        <title>Draft Genome Sequence of extremely halophilic bacteria Halorhodospira halochloris.</title>
        <authorList>
            <person name="Singh K.S."/>
        </authorList>
    </citation>
    <scope>NUCLEOTIDE SEQUENCE [LARGE SCALE GENOMIC DNA]</scope>
    <source>
        <strain evidence="2">A</strain>
    </source>
</reference>
<dbReference type="HOGENOM" id="CLU_170271_0_0_6"/>
<accession>W8L4P0</accession>
<keyword evidence="2" id="KW-1185">Reference proteome</keyword>
<sequence length="92" mass="10267">MVIALCLAPAASADILMLPSGQPQVLEKPEQPVRGMHQRTVVQRFGEPLTRHPTVGQPPITRWDYDGFSVVFEGHHVIHTVVDADRVDLPRH</sequence>
<gene>
    <name evidence="1" type="ORF">M911_06585</name>
</gene>
<evidence type="ECO:0000313" key="1">
    <source>
        <dbReference type="EMBL" id="AHK78880.1"/>
    </source>
</evidence>